<accession>A0ABY3ZTN0</accession>
<reference evidence="2" key="1">
    <citation type="submission" date="2022-03" db="EMBL/GenBank/DDBJ databases">
        <authorList>
            <person name="Vrbovska V."/>
            <person name="Kovarovic V."/>
            <person name="Botka T."/>
            <person name="Pantucek R."/>
        </authorList>
    </citation>
    <scope>NUCLEOTIDE SEQUENCE</scope>
    <source>
        <strain evidence="2">CCM 2609</strain>
    </source>
</reference>
<gene>
    <name evidence="2" type="ORF">MRZ06_09660</name>
</gene>
<dbReference type="InterPro" id="IPR051214">
    <property type="entry name" value="GH32_Enzymes"/>
</dbReference>
<keyword evidence="3" id="KW-1185">Reference proteome</keyword>
<dbReference type="RefSeq" id="WP_243365640.1">
    <property type="nucleotide sequence ID" value="NZ_CP094348.1"/>
</dbReference>
<reference evidence="2" key="2">
    <citation type="submission" date="2022-04" db="EMBL/GenBank/DDBJ databases">
        <title>Antimicrobial genetic elements in methicillin-resistant Macrococcus armenti.</title>
        <authorList>
            <person name="Keller J.E."/>
            <person name="Schwendener S."/>
            <person name="Pantucek R."/>
            <person name="Perreten V."/>
        </authorList>
    </citation>
    <scope>NUCLEOTIDE SEQUENCE</scope>
    <source>
        <strain evidence="2">CCM 2609</strain>
    </source>
</reference>
<dbReference type="EMBL" id="CP094348">
    <property type="protein sequence ID" value="UOB20253.1"/>
    <property type="molecule type" value="Genomic_DNA"/>
</dbReference>
<proteinExistence type="predicted"/>
<feature type="domain" description="Glycosyl hydrolase family 32 C-terminal" evidence="1">
    <location>
        <begin position="109"/>
        <end position="221"/>
    </location>
</feature>
<dbReference type="Gene3D" id="2.60.120.560">
    <property type="entry name" value="Exo-inulinase, domain 1"/>
    <property type="match status" value="1"/>
</dbReference>
<dbReference type="InterPro" id="IPR013189">
    <property type="entry name" value="Glyco_hydro_32_C"/>
</dbReference>
<evidence type="ECO:0000259" key="1">
    <source>
        <dbReference type="Pfam" id="PF08244"/>
    </source>
</evidence>
<dbReference type="InterPro" id="IPR013320">
    <property type="entry name" value="ConA-like_dom_sf"/>
</dbReference>
<dbReference type="SUPFAM" id="SSF49899">
    <property type="entry name" value="Concanavalin A-like lectins/glucanases"/>
    <property type="match status" value="1"/>
</dbReference>
<dbReference type="PANTHER" id="PTHR43101:SF1">
    <property type="entry name" value="BETA-FRUCTOSIDASE"/>
    <property type="match status" value="1"/>
</dbReference>
<dbReference type="Pfam" id="PF08244">
    <property type="entry name" value="Glyco_hydro_32C"/>
    <property type="match status" value="1"/>
</dbReference>
<evidence type="ECO:0000313" key="2">
    <source>
        <dbReference type="EMBL" id="UOB20253.1"/>
    </source>
</evidence>
<organism evidence="2 3">
    <name type="scientific">Macrococcus armenti</name>
    <dbReference type="NCBI Taxonomy" id="2875764"/>
    <lineage>
        <taxon>Bacteria</taxon>
        <taxon>Bacillati</taxon>
        <taxon>Bacillota</taxon>
        <taxon>Bacilli</taxon>
        <taxon>Bacillales</taxon>
        <taxon>Staphylococcaceae</taxon>
        <taxon>Macrococcus</taxon>
    </lineage>
</organism>
<sequence length="234" mass="27015">MKELHHSQLSEQELTMLERRLKTKLKPYPDKLKYDMPDHGFDFDPVSLLIDESERCLLVGRINGELATPRIMTIEDGELKQRPAFSEHCRGKLETAEGYATKKIVRLHPYEGKRYELIADIIDNDALELNIELRVSRRERTVMTYDTSTQQFIIDRTDSSLSTVEDFKRVITLHAPLTSLHCFVYEHTIEIFINDGEAVMSTYINTTDDADGIRASALRGQVYLKLSKYDLSEV</sequence>
<dbReference type="Proteomes" id="UP000830343">
    <property type="component" value="Chromosome"/>
</dbReference>
<dbReference type="PANTHER" id="PTHR43101">
    <property type="entry name" value="BETA-FRUCTOSIDASE"/>
    <property type="match status" value="1"/>
</dbReference>
<protein>
    <submittedName>
        <fullName evidence="2">GH32 C-terminal domain-containing protein</fullName>
    </submittedName>
</protein>
<name>A0ABY3ZTN0_9STAP</name>
<evidence type="ECO:0000313" key="3">
    <source>
        <dbReference type="Proteomes" id="UP000830343"/>
    </source>
</evidence>